<dbReference type="Pfam" id="PF04773">
    <property type="entry name" value="FecR"/>
    <property type="match status" value="1"/>
</dbReference>
<protein>
    <submittedName>
        <fullName evidence="4">FecR domain-containing protein</fullName>
    </submittedName>
</protein>
<evidence type="ECO:0000256" key="1">
    <source>
        <dbReference type="SAM" id="Phobius"/>
    </source>
</evidence>
<name>A0AAE3RCP8_9BACT</name>
<proteinExistence type="predicted"/>
<dbReference type="InterPro" id="IPR012373">
    <property type="entry name" value="Ferrdict_sens_TM"/>
</dbReference>
<keyword evidence="1" id="KW-1133">Transmembrane helix</keyword>
<keyword evidence="5" id="KW-1185">Reference proteome</keyword>
<reference evidence="4" key="1">
    <citation type="submission" date="2023-05" db="EMBL/GenBank/DDBJ databases">
        <authorList>
            <person name="Zhang X."/>
        </authorList>
    </citation>
    <scope>NUCLEOTIDE SEQUENCE</scope>
    <source>
        <strain evidence="4">BD1B2-1</strain>
    </source>
</reference>
<dbReference type="PANTHER" id="PTHR30273:SF2">
    <property type="entry name" value="PROTEIN FECR"/>
    <property type="match status" value="1"/>
</dbReference>
<feature type="domain" description="Protein FecR C-terminal" evidence="3">
    <location>
        <begin position="261"/>
        <end position="330"/>
    </location>
</feature>
<evidence type="ECO:0000259" key="3">
    <source>
        <dbReference type="Pfam" id="PF16344"/>
    </source>
</evidence>
<evidence type="ECO:0000313" key="4">
    <source>
        <dbReference type="EMBL" id="MDJ1505864.1"/>
    </source>
</evidence>
<sequence length="336" mass="38171">MQEESMIRVLLGKASEEEARQLAEWLATDAAYQAIFDQLSISLQQASAQKYDTATGLEKLRSRLQQEKFAESDSIPIYYRPTYKQIFRLAASMLIVLGAGWLGLVWYWASASHKPSVAMMEIKTMRGERKQVTLPDGSQLWLSAASKIRFPRSFQENKREVFMEGEVFFKVSHNKKKPFIIHTDTLQVQVLGTSFVVRSYLNHPKATVTVATGKVAVSLAGASHKMATLTASQSLIFHKNTQQSSITSELNVAENRWKEGRLVFDKLTFAEIAAELERYYDVKIVFATPELAQCVFKATFKPMHLEQILQVLQQTKPFHYEHNRQNKKVILSGKGC</sequence>
<dbReference type="EMBL" id="JASJOU010000018">
    <property type="protein sequence ID" value="MDJ1505864.1"/>
    <property type="molecule type" value="Genomic_DNA"/>
</dbReference>
<dbReference type="Proteomes" id="UP001232063">
    <property type="component" value="Unassembled WGS sequence"/>
</dbReference>
<dbReference type="Gene3D" id="3.55.50.30">
    <property type="match status" value="1"/>
</dbReference>
<dbReference type="PIRSF" id="PIRSF018266">
    <property type="entry name" value="FecR"/>
    <property type="match status" value="1"/>
</dbReference>
<dbReference type="Gene3D" id="2.60.120.1440">
    <property type="match status" value="1"/>
</dbReference>
<feature type="transmembrane region" description="Helical" evidence="1">
    <location>
        <begin position="86"/>
        <end position="109"/>
    </location>
</feature>
<gene>
    <name evidence="4" type="ORF">QNI22_34725</name>
</gene>
<organism evidence="4 5">
    <name type="scientific">Xanthocytophaga agilis</name>
    <dbReference type="NCBI Taxonomy" id="3048010"/>
    <lineage>
        <taxon>Bacteria</taxon>
        <taxon>Pseudomonadati</taxon>
        <taxon>Bacteroidota</taxon>
        <taxon>Cytophagia</taxon>
        <taxon>Cytophagales</taxon>
        <taxon>Rhodocytophagaceae</taxon>
        <taxon>Xanthocytophaga</taxon>
    </lineage>
</organism>
<dbReference type="InterPro" id="IPR032508">
    <property type="entry name" value="FecR_C"/>
</dbReference>
<keyword evidence="1" id="KW-0472">Membrane</keyword>
<accession>A0AAE3RCP8</accession>
<dbReference type="InterPro" id="IPR006860">
    <property type="entry name" value="FecR"/>
</dbReference>
<evidence type="ECO:0000259" key="2">
    <source>
        <dbReference type="Pfam" id="PF04773"/>
    </source>
</evidence>
<dbReference type="GO" id="GO:0016989">
    <property type="term" value="F:sigma factor antagonist activity"/>
    <property type="evidence" value="ECO:0007669"/>
    <property type="project" value="TreeGrafter"/>
</dbReference>
<evidence type="ECO:0000313" key="5">
    <source>
        <dbReference type="Proteomes" id="UP001232063"/>
    </source>
</evidence>
<dbReference type="PANTHER" id="PTHR30273">
    <property type="entry name" value="PERIPLASMIC SIGNAL SENSOR AND SIGMA FACTOR ACTIVATOR FECR-RELATED"/>
    <property type="match status" value="1"/>
</dbReference>
<dbReference type="RefSeq" id="WP_314518369.1">
    <property type="nucleotide sequence ID" value="NZ_JASJOU010000018.1"/>
</dbReference>
<dbReference type="Pfam" id="PF16344">
    <property type="entry name" value="FecR_C"/>
    <property type="match status" value="1"/>
</dbReference>
<keyword evidence="1" id="KW-0812">Transmembrane</keyword>
<comment type="caution">
    <text evidence="4">The sequence shown here is derived from an EMBL/GenBank/DDBJ whole genome shotgun (WGS) entry which is preliminary data.</text>
</comment>
<feature type="domain" description="FecR protein" evidence="2">
    <location>
        <begin position="121"/>
        <end position="215"/>
    </location>
</feature>
<dbReference type="AlphaFoldDB" id="A0AAE3RCP8"/>